<evidence type="ECO:0000256" key="6">
    <source>
        <dbReference type="ARBA" id="ARBA00022884"/>
    </source>
</evidence>
<dbReference type="Proteomes" id="UP001140949">
    <property type="component" value="Unassembled WGS sequence"/>
</dbReference>
<dbReference type="Pfam" id="PF00588">
    <property type="entry name" value="SpoU_methylase"/>
    <property type="match status" value="1"/>
</dbReference>
<dbReference type="FunFam" id="3.40.1280.10:FF:000016">
    <property type="entry name" value="rRNA methylase-like protein"/>
    <property type="match status" value="1"/>
</dbReference>
<dbReference type="GO" id="GO:0002938">
    <property type="term" value="P:tRNA guanine ribose methylation"/>
    <property type="evidence" value="ECO:0007669"/>
    <property type="project" value="TreeGrafter"/>
</dbReference>
<dbReference type="AlphaFoldDB" id="A0AAX6I0T5"/>
<evidence type="ECO:0000256" key="4">
    <source>
        <dbReference type="ARBA" id="ARBA00022691"/>
    </source>
</evidence>
<dbReference type="InterPro" id="IPR033671">
    <property type="entry name" value="TrmH"/>
</dbReference>
<dbReference type="GO" id="GO:0000049">
    <property type="term" value="F:tRNA binding"/>
    <property type="evidence" value="ECO:0007669"/>
    <property type="project" value="UniProtKB-KW"/>
</dbReference>
<keyword evidence="1" id="KW-0820">tRNA-binding</keyword>
<dbReference type="HAMAP" id="MF_02060">
    <property type="entry name" value="tRNA_methyltr_TrmH"/>
    <property type="match status" value="1"/>
</dbReference>
<dbReference type="InterPro" id="IPR029026">
    <property type="entry name" value="tRNA_m1G_MTases_N"/>
</dbReference>
<evidence type="ECO:0000313" key="8">
    <source>
        <dbReference type="EMBL" id="KAJ6846698.1"/>
    </source>
</evidence>
<organism evidence="8 9">
    <name type="scientific">Iris pallida</name>
    <name type="common">Sweet iris</name>
    <dbReference type="NCBI Taxonomy" id="29817"/>
    <lineage>
        <taxon>Eukaryota</taxon>
        <taxon>Viridiplantae</taxon>
        <taxon>Streptophyta</taxon>
        <taxon>Embryophyta</taxon>
        <taxon>Tracheophyta</taxon>
        <taxon>Spermatophyta</taxon>
        <taxon>Magnoliopsida</taxon>
        <taxon>Liliopsida</taxon>
        <taxon>Asparagales</taxon>
        <taxon>Iridaceae</taxon>
        <taxon>Iridoideae</taxon>
        <taxon>Irideae</taxon>
        <taxon>Iris</taxon>
    </lineage>
</organism>
<reference evidence="8" key="2">
    <citation type="submission" date="2023-04" db="EMBL/GenBank/DDBJ databases">
        <authorList>
            <person name="Bruccoleri R.E."/>
            <person name="Oakeley E.J."/>
            <person name="Faust A.-M."/>
            <person name="Dessus-Babus S."/>
            <person name="Altorfer M."/>
            <person name="Burckhardt D."/>
            <person name="Oertli M."/>
            <person name="Naumann U."/>
            <person name="Petersen F."/>
            <person name="Wong J."/>
        </authorList>
    </citation>
    <scope>NUCLEOTIDE SEQUENCE</scope>
    <source>
        <strain evidence="8">GSM-AAB239-AS_SAM_17_03QT</strain>
        <tissue evidence="8">Leaf</tissue>
    </source>
</reference>
<dbReference type="PANTHER" id="PTHR43453:SF1">
    <property type="entry name" value="TRNA_RRNA METHYLTRANSFERASE SPOU TYPE DOMAIN-CONTAINING PROTEIN"/>
    <property type="match status" value="1"/>
</dbReference>
<reference evidence="8" key="1">
    <citation type="journal article" date="2023" name="GigaByte">
        <title>Genome assembly of the bearded iris, Iris pallida Lam.</title>
        <authorList>
            <person name="Bruccoleri R.E."/>
            <person name="Oakeley E.J."/>
            <person name="Faust A.M.E."/>
            <person name="Altorfer M."/>
            <person name="Dessus-Babus S."/>
            <person name="Burckhardt D."/>
            <person name="Oertli M."/>
            <person name="Naumann U."/>
            <person name="Petersen F."/>
            <person name="Wong J."/>
        </authorList>
    </citation>
    <scope>NUCLEOTIDE SEQUENCE</scope>
    <source>
        <strain evidence="8">GSM-AAB239-AS_SAM_17_03QT</strain>
    </source>
</reference>
<evidence type="ECO:0000256" key="3">
    <source>
        <dbReference type="ARBA" id="ARBA00022679"/>
    </source>
</evidence>
<sequence>MATCKTLIRTSLLSPFPNLGLGLRGIRPSSTAVSSSSSSDTFEELLSKSSNTDRLMKMERRSGLDRTGRWFPYLDLYKAGSMDLASGDVIAALDPCLMEPRKERIRRAVQNRSYSVCLVVEGLTDFGNVSAAFRSADALGIQSVHVISSDSKKRYRDNRHVSMGAEKWLDIELWNSPAECFEALGMRGYRIATTHLGIDTASVYELDWSCPTAIVVGNENMGISDEALQLSDLHCSIPMKGMVDSFNVSVAAGILMHHAVCDRVSRLGCHGDLTSEERQILVAEFFLRHRESTLSIVHEYAKRNLVKPIAKF</sequence>
<keyword evidence="6" id="KW-0694">RNA-binding</keyword>
<dbReference type="GO" id="GO:0008173">
    <property type="term" value="F:RNA methyltransferase activity"/>
    <property type="evidence" value="ECO:0007669"/>
    <property type="project" value="InterPro"/>
</dbReference>
<evidence type="ECO:0000313" key="9">
    <source>
        <dbReference type="Proteomes" id="UP001140949"/>
    </source>
</evidence>
<dbReference type="EMBL" id="JANAVB010005597">
    <property type="protein sequence ID" value="KAJ6846698.1"/>
    <property type="molecule type" value="Genomic_DNA"/>
</dbReference>
<dbReference type="Gene3D" id="3.40.1280.10">
    <property type="match status" value="1"/>
</dbReference>
<keyword evidence="5" id="KW-0819">tRNA processing</keyword>
<dbReference type="SUPFAM" id="SSF75217">
    <property type="entry name" value="alpha/beta knot"/>
    <property type="match status" value="1"/>
</dbReference>
<dbReference type="InterPro" id="IPR029028">
    <property type="entry name" value="Alpha/beta_knot_MTases"/>
</dbReference>
<evidence type="ECO:0000256" key="2">
    <source>
        <dbReference type="ARBA" id="ARBA00022603"/>
    </source>
</evidence>
<evidence type="ECO:0000256" key="1">
    <source>
        <dbReference type="ARBA" id="ARBA00022555"/>
    </source>
</evidence>
<dbReference type="PANTHER" id="PTHR43453">
    <property type="entry name" value="RRNA METHYLASE-LIKE"/>
    <property type="match status" value="1"/>
</dbReference>
<dbReference type="CDD" id="cd18092">
    <property type="entry name" value="SpoU-like_TrmH"/>
    <property type="match status" value="1"/>
</dbReference>
<accession>A0AAX6I0T5</accession>
<evidence type="ECO:0000259" key="7">
    <source>
        <dbReference type="Pfam" id="PF00588"/>
    </source>
</evidence>
<feature type="domain" description="tRNA/rRNA methyltransferase SpoU type" evidence="7">
    <location>
        <begin position="116"/>
        <end position="257"/>
    </location>
</feature>
<comment type="caution">
    <text evidence="8">The sequence shown here is derived from an EMBL/GenBank/DDBJ whole genome shotgun (WGS) entry which is preliminary data.</text>
</comment>
<protein>
    <recommendedName>
        <fullName evidence="7">tRNA/rRNA methyltransferase SpoU type domain-containing protein</fullName>
    </recommendedName>
</protein>
<name>A0AAX6I0T5_IRIPA</name>
<keyword evidence="2" id="KW-0489">Methyltransferase</keyword>
<keyword evidence="9" id="KW-1185">Reference proteome</keyword>
<gene>
    <name evidence="8" type="ORF">M6B38_282825</name>
</gene>
<dbReference type="InterPro" id="IPR001537">
    <property type="entry name" value="SpoU_MeTrfase"/>
</dbReference>
<keyword evidence="3" id="KW-0808">Transferase</keyword>
<evidence type="ECO:0000256" key="5">
    <source>
        <dbReference type="ARBA" id="ARBA00022694"/>
    </source>
</evidence>
<keyword evidence="4" id="KW-0949">S-adenosyl-L-methionine</keyword>
<proteinExistence type="inferred from homology"/>